<evidence type="ECO:0000313" key="2">
    <source>
        <dbReference type="EMBL" id="VDI24876.1"/>
    </source>
</evidence>
<comment type="caution">
    <text evidence="2">The sequence shown here is derived from an EMBL/GenBank/DDBJ whole genome shotgun (WGS) entry which is preliminary data.</text>
</comment>
<accession>A0A8B6DTD8</accession>
<protein>
    <submittedName>
        <fullName evidence="2">Uncharacterized protein</fullName>
    </submittedName>
</protein>
<evidence type="ECO:0000256" key="1">
    <source>
        <dbReference type="SAM" id="MobiDB-lite"/>
    </source>
</evidence>
<dbReference type="Proteomes" id="UP000596742">
    <property type="component" value="Unassembled WGS sequence"/>
</dbReference>
<keyword evidence="3" id="KW-1185">Reference proteome</keyword>
<gene>
    <name evidence="2" type="ORF">MGAL_10B031366</name>
</gene>
<feature type="compositionally biased region" description="Basic and acidic residues" evidence="1">
    <location>
        <begin position="23"/>
        <end position="36"/>
    </location>
</feature>
<sequence>MDITEVTIPTLMESQRAPVKNKQKTDVVSETVKKPVESQTKPSREMSPSPAKEVTNPNICIPEETIIDLTISDEEDSGSDTSSETDTAAESDESNIETVRVIINYED</sequence>
<dbReference type="EMBL" id="UYJE01004088">
    <property type="protein sequence ID" value="VDI24876.1"/>
    <property type="molecule type" value="Genomic_DNA"/>
</dbReference>
<reference evidence="2" key="1">
    <citation type="submission" date="2018-11" db="EMBL/GenBank/DDBJ databases">
        <authorList>
            <person name="Alioto T."/>
            <person name="Alioto T."/>
        </authorList>
    </citation>
    <scope>NUCLEOTIDE SEQUENCE</scope>
</reference>
<proteinExistence type="predicted"/>
<name>A0A8B6DTD8_MYTGA</name>
<evidence type="ECO:0000313" key="3">
    <source>
        <dbReference type="Proteomes" id="UP000596742"/>
    </source>
</evidence>
<feature type="region of interest" description="Disordered" evidence="1">
    <location>
        <begin position="1"/>
        <end position="107"/>
    </location>
</feature>
<organism evidence="2 3">
    <name type="scientific">Mytilus galloprovincialis</name>
    <name type="common">Mediterranean mussel</name>
    <dbReference type="NCBI Taxonomy" id="29158"/>
    <lineage>
        <taxon>Eukaryota</taxon>
        <taxon>Metazoa</taxon>
        <taxon>Spiralia</taxon>
        <taxon>Lophotrochozoa</taxon>
        <taxon>Mollusca</taxon>
        <taxon>Bivalvia</taxon>
        <taxon>Autobranchia</taxon>
        <taxon>Pteriomorphia</taxon>
        <taxon>Mytilida</taxon>
        <taxon>Mytiloidea</taxon>
        <taxon>Mytilidae</taxon>
        <taxon>Mytilinae</taxon>
        <taxon>Mytilus</taxon>
    </lineage>
</organism>
<dbReference type="AlphaFoldDB" id="A0A8B6DTD8"/>